<proteinExistence type="inferred from homology"/>
<reference evidence="2 3" key="1">
    <citation type="journal article" date="2012" name="PLoS ONE">
        <title>The genome characteristics and predicted function of methyl-group oxidation pathway in the obligate aceticlastic methanogens, Methanosaeta spp.</title>
        <authorList>
            <person name="Zhu J."/>
            <person name="Zheng H."/>
            <person name="Ai G."/>
            <person name="Zhang G."/>
            <person name="Liu D."/>
            <person name="Liu X."/>
            <person name="Dong X."/>
        </authorList>
    </citation>
    <scope>NUCLEOTIDE SEQUENCE [LARGE SCALE GENOMIC DNA]</scope>
    <source>
        <strain evidence="2 3">6Ac</strain>
    </source>
</reference>
<name>G7WPH4_METH6</name>
<dbReference type="OrthoDB" id="63517at2157"/>
<dbReference type="PIRSF" id="PIRSF016934">
    <property type="entry name" value="UCP016934"/>
    <property type="match status" value="1"/>
</dbReference>
<evidence type="ECO:0000256" key="1">
    <source>
        <dbReference type="HAMAP-Rule" id="MF_01223"/>
    </source>
</evidence>
<evidence type="ECO:0000313" key="2">
    <source>
        <dbReference type="EMBL" id="AET65175.1"/>
    </source>
</evidence>
<gene>
    <name evidence="2" type="ordered locus">Mhar_1817</name>
</gene>
<dbReference type="PANTHER" id="PTHR42199:SF1">
    <property type="entry name" value="UPF0212 PROTEIN TK1194"/>
    <property type="match status" value="1"/>
</dbReference>
<dbReference type="KEGG" id="mhi:Mhar_1817"/>
<dbReference type="PATRIC" id="fig|1110509.7.peg.2016"/>
<dbReference type="PANTHER" id="PTHR42199">
    <property type="entry name" value="UPF0212 PROTEIN MJ0068"/>
    <property type="match status" value="1"/>
</dbReference>
<dbReference type="EMBL" id="CP003117">
    <property type="protein sequence ID" value="AET65175.1"/>
    <property type="molecule type" value="Genomic_DNA"/>
</dbReference>
<dbReference type="STRING" id="1110509.Mhar_1817"/>
<accession>G7WPH4</accession>
<dbReference type="HOGENOM" id="CLU_138334_0_0_2"/>
<dbReference type="AlphaFoldDB" id="G7WPH4"/>
<dbReference type="RefSeq" id="WP_014587355.1">
    <property type="nucleotide sequence ID" value="NC_017527.1"/>
</dbReference>
<dbReference type="Pfam" id="PF04475">
    <property type="entry name" value="DUF555"/>
    <property type="match status" value="1"/>
</dbReference>
<dbReference type="NCBIfam" id="NF003035">
    <property type="entry name" value="PRK03922.1"/>
    <property type="match status" value="1"/>
</dbReference>
<keyword evidence="3" id="KW-1185">Reference proteome</keyword>
<dbReference type="Proteomes" id="UP000005877">
    <property type="component" value="Chromosome"/>
</dbReference>
<comment type="similarity">
    <text evidence="1">Belongs to the UPF0212 family.</text>
</comment>
<protein>
    <recommendedName>
        <fullName evidence="1">UPF0212 protein Mhar_1817</fullName>
    </recommendedName>
</protein>
<sequence>MTNFKVLLEGAWLVRDVKSADDAIGVAISEAGKRLNSKKLDYVEVEVGQTVCPACGESLDGVFMVAGTALVGLLFEIRVYDAEGEEHAFRIAKSTIGKALGAVPLRLVEAEEMEGGKAARSKKPDRSM</sequence>
<organism evidence="2 3">
    <name type="scientific">Methanothrix harundinacea (strain 6Ac)</name>
    <name type="common">Methanosaeta harundinacea</name>
    <dbReference type="NCBI Taxonomy" id="1110509"/>
    <lineage>
        <taxon>Archaea</taxon>
        <taxon>Methanobacteriati</taxon>
        <taxon>Methanobacteriota</taxon>
        <taxon>Stenosarchaea group</taxon>
        <taxon>Methanomicrobia</taxon>
        <taxon>Methanotrichales</taxon>
        <taxon>Methanotrichaceae</taxon>
        <taxon>Methanothrix</taxon>
    </lineage>
</organism>
<dbReference type="HAMAP" id="MF_01223">
    <property type="entry name" value="UPF0212"/>
    <property type="match status" value="1"/>
</dbReference>
<dbReference type="GeneID" id="12510988"/>
<dbReference type="InterPro" id="IPR007564">
    <property type="entry name" value="UPF0212"/>
</dbReference>
<evidence type="ECO:0000313" key="3">
    <source>
        <dbReference type="Proteomes" id="UP000005877"/>
    </source>
</evidence>